<keyword evidence="5" id="KW-1185">Reference proteome</keyword>
<organism evidence="3 4">
    <name type="scientific">Modestobacter marinus</name>
    <dbReference type="NCBI Taxonomy" id="477641"/>
    <lineage>
        <taxon>Bacteria</taxon>
        <taxon>Bacillati</taxon>
        <taxon>Actinomycetota</taxon>
        <taxon>Actinomycetes</taxon>
        <taxon>Geodermatophilales</taxon>
        <taxon>Geodermatophilaceae</taxon>
        <taxon>Modestobacter</taxon>
    </lineage>
</organism>
<dbReference type="EMBL" id="BMMI01000009">
    <property type="protein sequence ID" value="GGL81102.1"/>
    <property type="molecule type" value="Genomic_DNA"/>
</dbReference>
<dbReference type="AlphaFoldDB" id="A0A846LPL7"/>
<feature type="compositionally biased region" description="Low complexity" evidence="1">
    <location>
        <begin position="116"/>
        <end position="130"/>
    </location>
</feature>
<sequence>MSFELADAVLPLPHAVRAELRREWTRLAAAGSWLTGPERVAVAREARAARTFGDGDTGLPVLLGEAAQSVSAAAHLITRDWVADLQARGMAVEQYVEVVGVVSRLAAVDSYVRGVGSTEEPLPEPGSGEPTGRRNEQVRWRSAFVPTDPEDGARFALSSVPAEEEARDQLHSQLYLSTEQMADLAYQDVLSRAQMELLAARVSLLNDCFY</sequence>
<dbReference type="EMBL" id="JAAMPA010000003">
    <property type="protein sequence ID" value="NIH69853.1"/>
    <property type="molecule type" value="Genomic_DNA"/>
</dbReference>
<reference evidence="3 4" key="3">
    <citation type="submission" date="2020-02" db="EMBL/GenBank/DDBJ databases">
        <title>Sequencing the genomes of 1000 actinobacteria strains.</title>
        <authorList>
            <person name="Klenk H.-P."/>
        </authorList>
    </citation>
    <scope>NUCLEOTIDE SEQUENCE [LARGE SCALE GENOMIC DNA]</scope>
    <source>
        <strain evidence="3 4">DSM 45201</strain>
    </source>
</reference>
<gene>
    <name evidence="3" type="ORF">FB380_004351</name>
    <name evidence="2" type="ORF">GCM10011589_41710</name>
</gene>
<comment type="caution">
    <text evidence="3">The sequence shown here is derived from an EMBL/GenBank/DDBJ whole genome shotgun (WGS) entry which is preliminary data.</text>
</comment>
<dbReference type="Proteomes" id="UP000648663">
    <property type="component" value="Unassembled WGS sequence"/>
</dbReference>
<dbReference type="Proteomes" id="UP000552836">
    <property type="component" value="Unassembled WGS sequence"/>
</dbReference>
<dbReference type="RefSeq" id="WP_166757418.1">
    <property type="nucleotide sequence ID" value="NZ_BAABJU010000011.1"/>
</dbReference>
<feature type="region of interest" description="Disordered" evidence="1">
    <location>
        <begin position="115"/>
        <end position="136"/>
    </location>
</feature>
<reference evidence="2" key="4">
    <citation type="submission" date="2024-05" db="EMBL/GenBank/DDBJ databases">
        <authorList>
            <person name="Sun Q."/>
            <person name="Zhou Y."/>
        </authorList>
    </citation>
    <scope>NUCLEOTIDE SEQUENCE</scope>
    <source>
        <strain evidence="2">CGMCC 4.5581</strain>
    </source>
</reference>
<evidence type="ECO:0000313" key="2">
    <source>
        <dbReference type="EMBL" id="GGL81102.1"/>
    </source>
</evidence>
<evidence type="ECO:0000313" key="5">
    <source>
        <dbReference type="Proteomes" id="UP000648663"/>
    </source>
</evidence>
<reference evidence="2" key="1">
    <citation type="journal article" date="2014" name="Int. J. Syst. Evol. Microbiol.">
        <title>Complete genome of a new Firmicutes species belonging to the dominant human colonic microbiota ('Ruminococcus bicirculans') reveals two chromosomes and a selective capacity to utilize plant glucans.</title>
        <authorList>
            <consortium name="NISC Comparative Sequencing Program"/>
            <person name="Wegmann U."/>
            <person name="Louis P."/>
            <person name="Goesmann A."/>
            <person name="Henrissat B."/>
            <person name="Duncan S.H."/>
            <person name="Flint H.J."/>
        </authorList>
    </citation>
    <scope>NUCLEOTIDE SEQUENCE</scope>
    <source>
        <strain evidence="2">CGMCC 4.5581</strain>
    </source>
</reference>
<protein>
    <submittedName>
        <fullName evidence="3">Uncharacterized protein</fullName>
    </submittedName>
</protein>
<evidence type="ECO:0000313" key="4">
    <source>
        <dbReference type="Proteomes" id="UP000552836"/>
    </source>
</evidence>
<proteinExistence type="predicted"/>
<accession>A0A846LPL7</accession>
<evidence type="ECO:0000256" key="1">
    <source>
        <dbReference type="SAM" id="MobiDB-lite"/>
    </source>
</evidence>
<evidence type="ECO:0000313" key="3">
    <source>
        <dbReference type="EMBL" id="NIH69853.1"/>
    </source>
</evidence>
<reference evidence="5" key="2">
    <citation type="journal article" date="2019" name="Int. J. Syst. Evol. Microbiol.">
        <title>The Global Catalogue of Microorganisms (GCM) 10K type strain sequencing project: providing services to taxonomists for standard genome sequencing and annotation.</title>
        <authorList>
            <consortium name="The Broad Institute Genomics Platform"/>
            <consortium name="The Broad Institute Genome Sequencing Center for Infectious Disease"/>
            <person name="Wu L."/>
            <person name="Ma J."/>
        </authorList>
    </citation>
    <scope>NUCLEOTIDE SEQUENCE [LARGE SCALE GENOMIC DNA]</scope>
    <source>
        <strain evidence="5">CGMCC 4.5581</strain>
    </source>
</reference>
<name>A0A846LPL7_9ACTN</name>